<feature type="compositionally biased region" description="Polar residues" evidence="1">
    <location>
        <begin position="358"/>
        <end position="367"/>
    </location>
</feature>
<feature type="compositionally biased region" description="Basic residues" evidence="1">
    <location>
        <begin position="368"/>
        <end position="380"/>
    </location>
</feature>
<dbReference type="EMBL" id="BQMJ01000035">
    <property type="protein sequence ID" value="GJQ12643.1"/>
    <property type="molecule type" value="Genomic_DNA"/>
</dbReference>
<proteinExistence type="predicted"/>
<reference evidence="2" key="1">
    <citation type="journal article" date="2022" name="Proc. Natl. Acad. Sci. U.S.A.">
        <title>Life cycle and functional genomics of the unicellular red alga Galdieria for elucidating algal and plant evolution and industrial use.</title>
        <authorList>
            <person name="Hirooka S."/>
            <person name="Itabashi T."/>
            <person name="Ichinose T.M."/>
            <person name="Onuma R."/>
            <person name="Fujiwara T."/>
            <person name="Yamashita S."/>
            <person name="Jong L.W."/>
            <person name="Tomita R."/>
            <person name="Iwane A.H."/>
            <person name="Miyagishima S.Y."/>
        </authorList>
    </citation>
    <scope>NUCLEOTIDE SEQUENCE</scope>
    <source>
        <strain evidence="2">NBRC 102759</strain>
    </source>
</reference>
<sequence length="423" mass="50055">MSSSKQWLLQRKSLLEAFQRVSDKHTASYWQSRWNSYIEEQLKEEDNEKTLVIYRELVQLCQSPQNFSTGLQLLDKWLPCSRLLQQSIFEPLEPCLIQLVESDTTQVCQLLSRWDEYYGAQFPSLHRYVRRFVKKNRETITRNEATCTNATTFGDSYGMKEDFLEIMKQLRECLGLIVPMVEEDERREIVSQGNPSWTSSEEPKDITIQLVTDISLLENEENSVLFESCRELLGQLEKIYSRAKQVDRHREDWINEVESLLQHCYHLGLRSNQMRSSCCSYDRTSEDSKDDILWVTVDDQQTMEQDKLLERSHSCSHHDQWKQPIEKQESTACNEDILQQLETTMPYPSERKRRDLYSNETPLQQKPTRVRTKKKESSKHRIAKQLKQTASKVSKTWNQMQEREDLERYHQTFANSVTVGRID</sequence>
<comment type="caution">
    <text evidence="2">The sequence shown here is derived from an EMBL/GenBank/DDBJ whole genome shotgun (WGS) entry which is preliminary data.</text>
</comment>
<feature type="region of interest" description="Disordered" evidence="1">
    <location>
        <begin position="346"/>
        <end position="380"/>
    </location>
</feature>
<dbReference type="Proteomes" id="UP001061958">
    <property type="component" value="Unassembled WGS sequence"/>
</dbReference>
<name>A0A9C7PXC0_9RHOD</name>
<dbReference type="AlphaFoldDB" id="A0A9C7PXC0"/>
<keyword evidence="3" id="KW-1185">Reference proteome</keyword>
<organism evidence="2 3">
    <name type="scientific">Galdieria partita</name>
    <dbReference type="NCBI Taxonomy" id="83374"/>
    <lineage>
        <taxon>Eukaryota</taxon>
        <taxon>Rhodophyta</taxon>
        <taxon>Bangiophyceae</taxon>
        <taxon>Galdieriales</taxon>
        <taxon>Galdieriaceae</taxon>
        <taxon>Galdieria</taxon>
    </lineage>
</organism>
<evidence type="ECO:0000313" key="3">
    <source>
        <dbReference type="Proteomes" id="UP001061958"/>
    </source>
</evidence>
<gene>
    <name evidence="2" type="ORF">GpartN1_g4434.t1</name>
</gene>
<protein>
    <submittedName>
        <fullName evidence="2">Uncharacterized protein</fullName>
    </submittedName>
</protein>
<accession>A0A9C7PXC0</accession>
<dbReference type="OrthoDB" id="10364773at2759"/>
<reference evidence="2" key="2">
    <citation type="submission" date="2022-01" db="EMBL/GenBank/DDBJ databases">
        <authorList>
            <person name="Hirooka S."/>
            <person name="Miyagishima S.Y."/>
        </authorList>
    </citation>
    <scope>NUCLEOTIDE SEQUENCE</scope>
    <source>
        <strain evidence="2">NBRC 102759</strain>
    </source>
</reference>
<evidence type="ECO:0000313" key="2">
    <source>
        <dbReference type="EMBL" id="GJQ12643.1"/>
    </source>
</evidence>
<evidence type="ECO:0000256" key="1">
    <source>
        <dbReference type="SAM" id="MobiDB-lite"/>
    </source>
</evidence>